<accession>A0A0N1H2Q5</accession>
<dbReference type="EMBL" id="LFJN01000059">
    <property type="protein sequence ID" value="KPI34462.1"/>
    <property type="molecule type" value="Genomic_DNA"/>
</dbReference>
<name>A0A0N1H2Q5_9EURO</name>
<dbReference type="VEuPathDB" id="FungiDB:AB675_4055"/>
<dbReference type="RefSeq" id="XP_017994425.1">
    <property type="nucleotide sequence ID" value="XM_018144165.1"/>
</dbReference>
<feature type="region of interest" description="Disordered" evidence="1">
    <location>
        <begin position="1"/>
        <end position="20"/>
    </location>
</feature>
<organism evidence="2 3">
    <name type="scientific">Cyphellophora attinorum</name>
    <dbReference type="NCBI Taxonomy" id="1664694"/>
    <lineage>
        <taxon>Eukaryota</taxon>
        <taxon>Fungi</taxon>
        <taxon>Dikarya</taxon>
        <taxon>Ascomycota</taxon>
        <taxon>Pezizomycotina</taxon>
        <taxon>Eurotiomycetes</taxon>
        <taxon>Chaetothyriomycetidae</taxon>
        <taxon>Chaetothyriales</taxon>
        <taxon>Cyphellophoraceae</taxon>
        <taxon>Cyphellophora</taxon>
    </lineage>
</organism>
<evidence type="ECO:0000256" key="1">
    <source>
        <dbReference type="SAM" id="MobiDB-lite"/>
    </source>
</evidence>
<dbReference type="AlphaFoldDB" id="A0A0N1H2Q5"/>
<keyword evidence="3" id="KW-1185">Reference proteome</keyword>
<dbReference type="Proteomes" id="UP000038010">
    <property type="component" value="Unassembled WGS sequence"/>
</dbReference>
<evidence type="ECO:0000313" key="3">
    <source>
        <dbReference type="Proteomes" id="UP000038010"/>
    </source>
</evidence>
<dbReference type="STRING" id="1664694.A0A0N1H2Q5"/>
<dbReference type="GeneID" id="28736045"/>
<comment type="caution">
    <text evidence="2">The sequence shown here is derived from an EMBL/GenBank/DDBJ whole genome shotgun (WGS) entry which is preliminary data.</text>
</comment>
<protein>
    <submittedName>
        <fullName evidence="2">Uncharacterized protein</fullName>
    </submittedName>
</protein>
<sequence>MTFGSNNPFSPPAYSTTTQPLTYSHDIKQPVSSHTHLSPYPDHEYSETMRAQSPIPHGTPRRLSNESSPAQSLYSDNATLVDTPTNSAIKVLDCYHTKSHINIRVYDKTNPNDCLYYVDNSAFTPSRPDVLIFAGPDKQGYPIIAAAKWSSMYSKHTSVAIGDTGLKGENPNVSWLTVSSTSTWKQNEHHWRLPSDPKAREYAWKRTHHEGLDNTHDGGNKLSGCSFKLVDVASGEVLATFASNRFKSWKKLGKFTFRADLGEEWTMMCLVTCFALVEKSRRRSRARRSNPGAYGGG</sequence>
<reference evidence="2 3" key="1">
    <citation type="submission" date="2015-06" db="EMBL/GenBank/DDBJ databases">
        <title>Draft genome of the ant-associated black yeast Phialophora attae CBS 131958.</title>
        <authorList>
            <person name="Moreno L.F."/>
            <person name="Stielow B.J."/>
            <person name="de Hoog S."/>
            <person name="Vicente V.A."/>
            <person name="Weiss V.A."/>
            <person name="de Vries M."/>
            <person name="Cruz L.M."/>
            <person name="Souza E.M."/>
        </authorList>
    </citation>
    <scope>NUCLEOTIDE SEQUENCE [LARGE SCALE GENOMIC DNA]</scope>
    <source>
        <strain evidence="2 3">CBS 131958</strain>
    </source>
</reference>
<proteinExistence type="predicted"/>
<dbReference type="OrthoDB" id="3431997at2759"/>
<feature type="region of interest" description="Disordered" evidence="1">
    <location>
        <begin position="30"/>
        <end position="71"/>
    </location>
</feature>
<evidence type="ECO:0000313" key="2">
    <source>
        <dbReference type="EMBL" id="KPI34462.1"/>
    </source>
</evidence>
<gene>
    <name evidence="2" type="ORF">AB675_4055</name>
</gene>